<dbReference type="EMBL" id="WTPW01000140">
    <property type="protein sequence ID" value="KAF0542816.1"/>
    <property type="molecule type" value="Genomic_DNA"/>
</dbReference>
<accession>A0A8H4AXQ5</accession>
<proteinExistence type="predicted"/>
<dbReference type="AlphaFoldDB" id="A0A8H4AXQ5"/>
<evidence type="ECO:0000256" key="1">
    <source>
        <dbReference type="SAM" id="SignalP"/>
    </source>
</evidence>
<keyword evidence="3" id="KW-1185">Reference proteome</keyword>
<sequence>MDRKIIATFIALFAFGFTYLHATPLPRSAVGDKAGAVLEKLNGKFEVTQVDKAIVAINFEVNQGITENDPDHYFVHIGPLNRSFTELNIAINPPKAAAKDTGPGFVDDFINDEFSILKDNEILDSAKIVKE</sequence>
<keyword evidence="1" id="KW-0732">Signal</keyword>
<feature type="signal peptide" evidence="1">
    <location>
        <begin position="1"/>
        <end position="22"/>
    </location>
</feature>
<comment type="caution">
    <text evidence="2">The sequence shown here is derived from an EMBL/GenBank/DDBJ whole genome shotgun (WGS) entry which is preliminary data.</text>
</comment>
<gene>
    <name evidence="2" type="ORF">F8M41_004287</name>
</gene>
<dbReference type="OrthoDB" id="2370796at2759"/>
<organism evidence="2 3">
    <name type="scientific">Gigaspora margarita</name>
    <dbReference type="NCBI Taxonomy" id="4874"/>
    <lineage>
        <taxon>Eukaryota</taxon>
        <taxon>Fungi</taxon>
        <taxon>Fungi incertae sedis</taxon>
        <taxon>Mucoromycota</taxon>
        <taxon>Glomeromycotina</taxon>
        <taxon>Glomeromycetes</taxon>
        <taxon>Diversisporales</taxon>
        <taxon>Gigasporaceae</taxon>
        <taxon>Gigaspora</taxon>
    </lineage>
</organism>
<evidence type="ECO:0000313" key="3">
    <source>
        <dbReference type="Proteomes" id="UP000439903"/>
    </source>
</evidence>
<feature type="chain" id="PRO_5034567040" evidence="1">
    <location>
        <begin position="23"/>
        <end position="131"/>
    </location>
</feature>
<protein>
    <submittedName>
        <fullName evidence="2">Uncharacterized protein</fullName>
    </submittedName>
</protein>
<name>A0A8H4AXQ5_GIGMA</name>
<reference evidence="2 3" key="1">
    <citation type="journal article" date="2019" name="Environ. Microbiol.">
        <title>At the nexus of three kingdoms: the genome of the mycorrhizal fungus Gigaspora margarita provides insights into plant, endobacterial and fungal interactions.</title>
        <authorList>
            <person name="Venice F."/>
            <person name="Ghignone S."/>
            <person name="Salvioli di Fossalunga A."/>
            <person name="Amselem J."/>
            <person name="Novero M."/>
            <person name="Xianan X."/>
            <person name="Sedzielewska Toro K."/>
            <person name="Morin E."/>
            <person name="Lipzen A."/>
            <person name="Grigoriev I.V."/>
            <person name="Henrissat B."/>
            <person name="Martin F.M."/>
            <person name="Bonfante P."/>
        </authorList>
    </citation>
    <scope>NUCLEOTIDE SEQUENCE [LARGE SCALE GENOMIC DNA]</scope>
    <source>
        <strain evidence="2 3">BEG34</strain>
    </source>
</reference>
<dbReference type="Proteomes" id="UP000439903">
    <property type="component" value="Unassembled WGS sequence"/>
</dbReference>
<evidence type="ECO:0000313" key="2">
    <source>
        <dbReference type="EMBL" id="KAF0542816.1"/>
    </source>
</evidence>